<gene>
    <name evidence="4" type="ordered locus">Tfu_0509</name>
</gene>
<name>Q47SM0_THEFY</name>
<proteinExistence type="predicted"/>
<dbReference type="EMBL" id="CP000088">
    <property type="protein sequence ID" value="AAZ54547.1"/>
    <property type="molecule type" value="Genomic_DNA"/>
</dbReference>
<sequence>MGNVPPPWPSGPDPRERAVPQHSQVWASPGQAAHPGGPDAVWAWPPPVKPPRPRVDTPPPGVPYHRMGRTERHRWWKPPLAIGCAIPLSFGLGLFFVLVLELVKAIRHIPADVAELGHPVADLAVELVLVIVLLPAVLIAVRVVQRRRAGTLSSVEGRLRWRWLLRCTAVAVGCVVVSFGGLMALLVITKPGEPLFGEFAGMETFLAALAVIFLLVPFQAAAEEYALRGFLMQLVGGYGDPTRPGRSAPGRLFHRFLASPVPAILVSGLIFTLLHDYYDWALLDVAVFGLGMAWLTWYTGGLEAAIALHVVHNLVAFVLAAYEGDFDSSGDTGSWQSLLATIVEVSVFCLVVAWMRRKQAIRHTTPEAEATPPARPQSPPPSPQWS</sequence>
<feature type="transmembrane region" description="Helical" evidence="2">
    <location>
        <begin position="252"/>
        <end position="274"/>
    </location>
</feature>
<feature type="region of interest" description="Disordered" evidence="1">
    <location>
        <begin position="1"/>
        <end position="63"/>
    </location>
</feature>
<evidence type="ECO:0000259" key="3">
    <source>
        <dbReference type="Pfam" id="PF02517"/>
    </source>
</evidence>
<feature type="compositionally biased region" description="Pro residues" evidence="1">
    <location>
        <begin position="44"/>
        <end position="62"/>
    </location>
</feature>
<reference evidence="4" key="1">
    <citation type="submission" date="2005-07" db="EMBL/GenBank/DDBJ databases">
        <title>Complete sequence of Thermobifida fusca YX.</title>
        <authorList>
            <consortium name="US DOE Joint Genome Institute"/>
            <person name="Copeland A."/>
            <person name="Lucas S."/>
            <person name="Lapidus A."/>
            <person name="Barry K."/>
            <person name="Detter J.C."/>
            <person name="Glavina T."/>
            <person name="Hammon N."/>
            <person name="Israni S."/>
            <person name="Pitluck S."/>
            <person name="Di Bartolo G."/>
            <person name="Chain P."/>
            <person name="Schmutz J."/>
            <person name="Larimer F."/>
            <person name="Land M."/>
            <person name="Lykidis A."/>
            <person name="Richardson P."/>
        </authorList>
    </citation>
    <scope>NUCLEOTIDE SEQUENCE</scope>
    <source>
        <strain evidence="4">YX</strain>
    </source>
</reference>
<dbReference type="Pfam" id="PF02517">
    <property type="entry name" value="Rce1-like"/>
    <property type="match status" value="1"/>
</dbReference>
<organism evidence="4">
    <name type="scientific">Thermobifida fusca (strain YX)</name>
    <dbReference type="NCBI Taxonomy" id="269800"/>
    <lineage>
        <taxon>Bacteria</taxon>
        <taxon>Bacillati</taxon>
        <taxon>Actinomycetota</taxon>
        <taxon>Actinomycetes</taxon>
        <taxon>Streptosporangiales</taxon>
        <taxon>Nocardiopsidaceae</taxon>
        <taxon>Thermobifida</taxon>
    </lineage>
</organism>
<feature type="compositionally biased region" description="Pro residues" evidence="1">
    <location>
        <begin position="373"/>
        <end position="386"/>
    </location>
</feature>
<feature type="transmembrane region" description="Helical" evidence="2">
    <location>
        <begin position="304"/>
        <end position="322"/>
    </location>
</feature>
<feature type="region of interest" description="Disordered" evidence="1">
    <location>
        <begin position="365"/>
        <end position="386"/>
    </location>
</feature>
<accession>Q47SM0</accession>
<feature type="transmembrane region" description="Helical" evidence="2">
    <location>
        <begin position="280"/>
        <end position="297"/>
    </location>
</feature>
<dbReference type="KEGG" id="tfu:Tfu_0509"/>
<dbReference type="AlphaFoldDB" id="Q47SM0"/>
<protein>
    <recommendedName>
        <fullName evidence="3">CAAX prenyl protease 2/Lysostaphin resistance protein A-like domain-containing protein</fullName>
    </recommendedName>
</protein>
<feature type="compositionally biased region" description="Pro residues" evidence="1">
    <location>
        <begin position="1"/>
        <end position="12"/>
    </location>
</feature>
<evidence type="ECO:0000313" key="4">
    <source>
        <dbReference type="EMBL" id="AAZ54547.1"/>
    </source>
</evidence>
<dbReference type="InterPro" id="IPR003675">
    <property type="entry name" value="Rce1/LyrA-like_dom"/>
</dbReference>
<evidence type="ECO:0000256" key="1">
    <source>
        <dbReference type="SAM" id="MobiDB-lite"/>
    </source>
</evidence>
<feature type="domain" description="CAAX prenyl protease 2/Lysostaphin resistance protein A-like" evidence="3">
    <location>
        <begin position="208"/>
        <end position="315"/>
    </location>
</feature>
<dbReference type="STRING" id="269800.Tfu_0509"/>
<keyword evidence="2" id="KW-0812">Transmembrane</keyword>
<feature type="transmembrane region" description="Helical" evidence="2">
    <location>
        <begin position="163"/>
        <end position="188"/>
    </location>
</feature>
<dbReference type="GO" id="GO:0080120">
    <property type="term" value="P:CAAX-box protein maturation"/>
    <property type="evidence" value="ECO:0007669"/>
    <property type="project" value="UniProtKB-ARBA"/>
</dbReference>
<keyword evidence="2" id="KW-1133">Transmembrane helix</keyword>
<feature type="transmembrane region" description="Helical" evidence="2">
    <location>
        <begin position="200"/>
        <end position="222"/>
    </location>
</feature>
<dbReference type="eggNOG" id="COG1266">
    <property type="taxonomic scope" value="Bacteria"/>
</dbReference>
<keyword evidence="2" id="KW-0472">Membrane</keyword>
<dbReference type="GO" id="GO:0004175">
    <property type="term" value="F:endopeptidase activity"/>
    <property type="evidence" value="ECO:0007669"/>
    <property type="project" value="UniProtKB-ARBA"/>
</dbReference>
<feature type="transmembrane region" description="Helical" evidence="2">
    <location>
        <begin position="123"/>
        <end position="143"/>
    </location>
</feature>
<evidence type="ECO:0000256" key="2">
    <source>
        <dbReference type="SAM" id="Phobius"/>
    </source>
</evidence>
<feature type="transmembrane region" description="Helical" evidence="2">
    <location>
        <begin position="80"/>
        <end position="103"/>
    </location>
</feature>
<feature type="transmembrane region" description="Helical" evidence="2">
    <location>
        <begin position="334"/>
        <end position="355"/>
    </location>
</feature>
<dbReference type="HOGENOM" id="CLU_052492_1_1_11"/>